<dbReference type="Gene3D" id="3.40.50.300">
    <property type="entry name" value="P-loop containing nucleotide triphosphate hydrolases"/>
    <property type="match status" value="2"/>
</dbReference>
<dbReference type="RefSeq" id="WP_012510810.1">
    <property type="nucleotide sequence ID" value="NC_011071.1"/>
</dbReference>
<reference evidence="2 3" key="1">
    <citation type="submission" date="2008-06" db="EMBL/GenBank/DDBJ databases">
        <title>Complete sequence of Stenotrophomonas maltophilia R551-3.</title>
        <authorList>
            <consortium name="US DOE Joint Genome Institute"/>
            <person name="Lucas S."/>
            <person name="Copeland A."/>
            <person name="Lapidus A."/>
            <person name="Glavina del Rio T."/>
            <person name="Dalin E."/>
            <person name="Tice H."/>
            <person name="Pitluck S."/>
            <person name="Chain P."/>
            <person name="Malfatti S."/>
            <person name="Shin M."/>
            <person name="Vergez L."/>
            <person name="Lang D."/>
            <person name="Schmutz J."/>
            <person name="Larimer F."/>
            <person name="Land M."/>
            <person name="Hauser L."/>
            <person name="Kyrpides N."/>
            <person name="Mikhailova N."/>
            <person name="Taghavi S."/>
            <person name="Monchy S."/>
            <person name="Newman L."/>
            <person name="Vangronsveld J."/>
            <person name="van der Lelie D."/>
            <person name="Richardson P."/>
        </authorList>
    </citation>
    <scope>NUCLEOTIDE SEQUENCE [LARGE SCALE GENOMIC DNA]</scope>
    <source>
        <strain evidence="2 3">R551-3</strain>
    </source>
</reference>
<dbReference type="STRING" id="391008.Smal_1674"/>
<feature type="domain" description="Helicase HerA central" evidence="1">
    <location>
        <begin position="131"/>
        <end position="415"/>
    </location>
</feature>
<dbReference type="Proteomes" id="UP000001867">
    <property type="component" value="Chromosome"/>
</dbReference>
<gene>
    <name evidence="2" type="ordered locus">Smal_1674</name>
</gene>
<protein>
    <recommendedName>
        <fullName evidence="1">Helicase HerA central domain-containing protein</fullName>
    </recommendedName>
</protein>
<name>B4SSX9_STRM5</name>
<dbReference type="eggNOG" id="COG0433">
    <property type="taxonomic scope" value="Bacteria"/>
</dbReference>
<dbReference type="KEGG" id="smt:Smal_1674"/>
<sequence>MATQPTYLGLVSSVSSSSISVEIASTVDSGIVVLEGRNYRIGQVGSFVKIPIGYNHLYGIISESSETSTLNLEETISSDRKWIKVELVGESIGGVFDRGISEYPSIGDQVHFVVDSDLKRIFRNDLKSHFQVGRLSSSEGIEVSLDLNKLVARHSAILGSTGSGKSTSTASILRSMLIGSDERPAPSARVMLIDIHGEYGPALSDIAKSFSILPKEENQLYIPYWCISPDKLFDLVFNSPNESQRSSFMDKVVEEKRLGIGTNGIADVDPSNVTSSTPLPYRIKKIWYDLCHDDGVNYSDAEMTKPAYTEGGEGDFATLIAPKFVPPGAGSSLPKKGGPGALKRQLDLMKSRLLDTQFSFLFQPGDWNPETDGTIKRDLDGLLDEWLGHDKPVTIFDLSGMPSARLSLLLGALLDIIFEAAIWGRNAKEGMRERPLLIVLEEAHRYLGKSQGGESKEMVQRIAKEGRKFGVGAMIVSQRPSEIDETILSQCGTIISLRINNSTDRGIVKAAMSDGLAGVIDSLPVLRTGEAVIVGEAAQLPTRCRFNVLPEGKYPTSGDPEIGSRWRADRGAEDYSKLVSAWRNQDSSQKD</sequence>
<dbReference type="HOGENOM" id="CLU_023842_1_0_6"/>
<dbReference type="InterPro" id="IPR027417">
    <property type="entry name" value="P-loop_NTPase"/>
</dbReference>
<evidence type="ECO:0000313" key="3">
    <source>
        <dbReference type="Proteomes" id="UP000001867"/>
    </source>
</evidence>
<evidence type="ECO:0000259" key="1">
    <source>
        <dbReference type="Pfam" id="PF01935"/>
    </source>
</evidence>
<dbReference type="OrthoDB" id="9806951at2"/>
<evidence type="ECO:0000313" key="2">
    <source>
        <dbReference type="EMBL" id="ACF51378.1"/>
    </source>
</evidence>
<dbReference type="Pfam" id="PF01935">
    <property type="entry name" value="DUF87"/>
    <property type="match status" value="1"/>
</dbReference>
<organism evidence="2 3">
    <name type="scientific">Stenotrophomonas maltophilia (strain R551-3)</name>
    <dbReference type="NCBI Taxonomy" id="391008"/>
    <lineage>
        <taxon>Bacteria</taxon>
        <taxon>Pseudomonadati</taxon>
        <taxon>Pseudomonadota</taxon>
        <taxon>Gammaproteobacteria</taxon>
        <taxon>Lysobacterales</taxon>
        <taxon>Lysobacteraceae</taxon>
        <taxon>Stenotrophomonas</taxon>
        <taxon>Stenotrophomonas maltophilia group</taxon>
    </lineage>
</organism>
<dbReference type="AlphaFoldDB" id="B4SSX9"/>
<dbReference type="PANTHER" id="PTHR42957:SF1">
    <property type="entry name" value="HELICASE MJ1565-RELATED"/>
    <property type="match status" value="1"/>
</dbReference>
<accession>B4SSX9</accession>
<dbReference type="PANTHER" id="PTHR42957">
    <property type="entry name" value="HELICASE MJ1565-RELATED"/>
    <property type="match status" value="1"/>
</dbReference>
<dbReference type="InterPro" id="IPR002789">
    <property type="entry name" value="HerA_central"/>
</dbReference>
<dbReference type="SUPFAM" id="SSF52540">
    <property type="entry name" value="P-loop containing nucleoside triphosphate hydrolases"/>
    <property type="match status" value="1"/>
</dbReference>
<dbReference type="InterPro" id="IPR008571">
    <property type="entry name" value="HerA-like"/>
</dbReference>
<proteinExistence type="predicted"/>
<dbReference type="EMBL" id="CP001111">
    <property type="protein sequence ID" value="ACF51378.1"/>
    <property type="molecule type" value="Genomic_DNA"/>
</dbReference>